<organism evidence="2 3">
    <name type="scientific">Rickettsia bellii str. RML Mogi</name>
    <dbReference type="NCBI Taxonomy" id="1359194"/>
    <lineage>
        <taxon>Bacteria</taxon>
        <taxon>Pseudomonadati</taxon>
        <taxon>Pseudomonadota</taxon>
        <taxon>Alphaproteobacteria</taxon>
        <taxon>Rickettsiales</taxon>
        <taxon>Rickettsiaceae</taxon>
        <taxon>Rickettsieae</taxon>
        <taxon>Rickettsia</taxon>
        <taxon>belli group</taxon>
    </lineage>
</organism>
<dbReference type="Pfam" id="PF11974">
    <property type="entry name" value="bMG3"/>
    <property type="match status" value="1"/>
</dbReference>
<proteinExistence type="predicted"/>
<evidence type="ECO:0000313" key="3">
    <source>
        <dbReference type="Proteomes" id="UP000033689"/>
    </source>
</evidence>
<dbReference type="AlphaFoldDB" id="A0A0F3QK45"/>
<dbReference type="Proteomes" id="UP000033689">
    <property type="component" value="Unassembled WGS sequence"/>
</dbReference>
<dbReference type="EMBL" id="LAOJ01000001">
    <property type="protein sequence ID" value="KJV91804.1"/>
    <property type="molecule type" value="Genomic_DNA"/>
</dbReference>
<evidence type="ECO:0000259" key="1">
    <source>
        <dbReference type="Pfam" id="PF11974"/>
    </source>
</evidence>
<name>A0A0F3QK45_RICBE</name>
<dbReference type="PATRIC" id="fig|1359194.3.peg.429"/>
<protein>
    <submittedName>
        <fullName evidence="2">Alpha-2-macroglobulin MG1 domain protein</fullName>
    </submittedName>
</protein>
<evidence type="ECO:0000313" key="2">
    <source>
        <dbReference type="EMBL" id="KJV91804.1"/>
    </source>
</evidence>
<comment type="caution">
    <text evidence="2">The sequence shown here is derived from an EMBL/GenBank/DDBJ whole genome shotgun (WGS) entry which is preliminary data.</text>
</comment>
<gene>
    <name evidence="2" type="ORF">RBEMOGI_0416</name>
</gene>
<accession>A0A0F3QK45</accession>
<dbReference type="SUPFAM" id="SSF49478">
    <property type="entry name" value="Cna protein B-type domain"/>
    <property type="match status" value="1"/>
</dbReference>
<dbReference type="InterPro" id="IPR021868">
    <property type="entry name" value="Alpha_2_Macroglob_MG3"/>
</dbReference>
<reference evidence="2 3" key="1">
    <citation type="submission" date="2015-02" db="EMBL/GenBank/DDBJ databases">
        <title>Genome Sequencing of Rickettsiales.</title>
        <authorList>
            <person name="Daugherty S.C."/>
            <person name="Su Q."/>
            <person name="Abolude K."/>
            <person name="Beier-Sexton M."/>
            <person name="Carlyon J.A."/>
            <person name="Carter R."/>
            <person name="Day N.P."/>
            <person name="Dumler S.J."/>
            <person name="Dyachenko V."/>
            <person name="Godinez A."/>
            <person name="Kurtti T.J."/>
            <person name="Lichay M."/>
            <person name="Mullins K.E."/>
            <person name="Ott S."/>
            <person name="Pappas-Brown V."/>
            <person name="Paris D.H."/>
            <person name="Patel P."/>
            <person name="Richards A.L."/>
            <person name="Sadzewicz L."/>
            <person name="Sears K."/>
            <person name="Seidman D."/>
            <person name="Sengamalay N."/>
            <person name="Stenos J."/>
            <person name="Tallon L.J."/>
            <person name="Vincent G."/>
            <person name="Fraser C.M."/>
            <person name="Munderloh U."/>
            <person name="Dunning-Hotopp J.C."/>
        </authorList>
    </citation>
    <scope>NUCLEOTIDE SEQUENCE [LARGE SCALE GENOMIC DNA]</scope>
    <source>
        <strain evidence="2 3">RML Mogi</strain>
    </source>
</reference>
<feature type="domain" description="Alpha-2-macroglobulin MG3" evidence="1">
    <location>
        <begin position="12"/>
        <end position="76"/>
    </location>
</feature>
<sequence>MEHIIYSFHIFSNGKPASGVKVDIIGLNGEVIESQETDSNGHAVLSNVKDSSKEKTPVAYILTTSDDFSFIALWKSGSPS</sequence>